<reference evidence="3" key="2">
    <citation type="submission" date="2019-10" db="EMBL/GenBank/DDBJ databases">
        <title>A de novo genome assembly of a pear dwarfing rootstock.</title>
        <authorList>
            <person name="Wang F."/>
            <person name="Wang J."/>
            <person name="Li S."/>
            <person name="Zhang Y."/>
            <person name="Fang M."/>
            <person name="Ma L."/>
            <person name="Zhao Y."/>
            <person name="Jiang S."/>
        </authorList>
    </citation>
    <scope>NUCLEOTIDE SEQUENCE [LARGE SCALE GENOMIC DNA]</scope>
</reference>
<evidence type="ECO:0000313" key="1">
    <source>
        <dbReference type="EMBL" id="KAB2604256.1"/>
    </source>
</evidence>
<evidence type="ECO:0000313" key="3">
    <source>
        <dbReference type="Proteomes" id="UP000327157"/>
    </source>
</evidence>
<dbReference type="EMBL" id="SMOL01000004">
    <property type="protein sequence ID" value="KAB2636323.1"/>
    <property type="molecule type" value="Genomic_DNA"/>
</dbReference>
<dbReference type="EMBL" id="SMOL01000635">
    <property type="protein sequence ID" value="KAB2604256.1"/>
    <property type="molecule type" value="Genomic_DNA"/>
</dbReference>
<reference evidence="2 3" key="1">
    <citation type="submission" date="2019-09" db="EMBL/GenBank/DDBJ databases">
        <authorList>
            <person name="Ou C."/>
        </authorList>
    </citation>
    <scope>NUCLEOTIDE SEQUENCE [LARGE SCALE GENOMIC DNA]</scope>
    <source>
        <strain evidence="2">S2</strain>
        <tissue evidence="2">Leaf</tissue>
    </source>
</reference>
<proteinExistence type="predicted"/>
<organism evidence="2 3">
    <name type="scientific">Pyrus ussuriensis x Pyrus communis</name>
    <dbReference type="NCBI Taxonomy" id="2448454"/>
    <lineage>
        <taxon>Eukaryota</taxon>
        <taxon>Viridiplantae</taxon>
        <taxon>Streptophyta</taxon>
        <taxon>Embryophyta</taxon>
        <taxon>Tracheophyta</taxon>
        <taxon>Spermatophyta</taxon>
        <taxon>Magnoliopsida</taxon>
        <taxon>eudicotyledons</taxon>
        <taxon>Gunneridae</taxon>
        <taxon>Pentapetalae</taxon>
        <taxon>rosids</taxon>
        <taxon>fabids</taxon>
        <taxon>Rosales</taxon>
        <taxon>Rosaceae</taxon>
        <taxon>Amygdaloideae</taxon>
        <taxon>Maleae</taxon>
        <taxon>Pyrus</taxon>
    </lineage>
</organism>
<dbReference type="AlphaFoldDB" id="A0A5N5IB31"/>
<reference evidence="2 3" key="3">
    <citation type="submission" date="2019-11" db="EMBL/GenBank/DDBJ databases">
        <title>A de novo genome assembly of a pear dwarfing rootstock.</title>
        <authorList>
            <person name="Wang F."/>
            <person name="Wang J."/>
            <person name="Li S."/>
            <person name="Zhang Y."/>
            <person name="Fang M."/>
            <person name="Ma L."/>
            <person name="Zhao Y."/>
            <person name="Jiang S."/>
        </authorList>
    </citation>
    <scope>NUCLEOTIDE SEQUENCE [LARGE SCALE GENOMIC DNA]</scope>
    <source>
        <strain evidence="2">S2</strain>
        <tissue evidence="2">Leaf</tissue>
    </source>
</reference>
<evidence type="ECO:0000313" key="2">
    <source>
        <dbReference type="EMBL" id="KAB2636323.1"/>
    </source>
</evidence>
<comment type="caution">
    <text evidence="2">The sequence shown here is derived from an EMBL/GenBank/DDBJ whole genome shotgun (WGS) entry which is preliminary data.</text>
</comment>
<gene>
    <name evidence="2" type="ORF">D8674_026857</name>
    <name evidence="1" type="ORF">D8674_039809</name>
</gene>
<sequence length="164" mass="18305">MADHDTSYTKWTAARAAIVSAISADFTPRIRAAIAATNTPWSSRITAPIPPNSSIRATFYTLGAMLEFYNVYPLGSSLSRSIRRNFFPSICSKATSKLTQSFVWIKHSPFVPANFEGHLVLKLNGLENQIETERVNRAMHVQQFPSRLHKKHVCHTSPPFSSAN</sequence>
<accession>A0A5N5IB31</accession>
<keyword evidence="3" id="KW-1185">Reference proteome</keyword>
<name>A0A5N5IB31_9ROSA</name>
<protein>
    <submittedName>
        <fullName evidence="2">Uncharacterized protein</fullName>
    </submittedName>
</protein>
<dbReference type="Proteomes" id="UP000327157">
    <property type="component" value="Chromosome 5"/>
</dbReference>